<dbReference type="AlphaFoldDB" id="A0A6J4TG38"/>
<gene>
    <name evidence="2" type="ORF">AVDCRST_MAG31-1622</name>
</gene>
<feature type="region of interest" description="Disordered" evidence="1">
    <location>
        <begin position="1"/>
        <end position="35"/>
    </location>
</feature>
<name>A0A6J4TG38_9SPHN</name>
<proteinExistence type="predicted"/>
<evidence type="ECO:0000313" key="2">
    <source>
        <dbReference type="EMBL" id="CAA9522402.1"/>
    </source>
</evidence>
<sequence length="52" mass="5340">PHLAQGEDRLGGVVPTRLGRRGRGPAGPGRDGALSRCQAMAGTSWLGQAGRM</sequence>
<feature type="non-terminal residue" evidence="2">
    <location>
        <position position="52"/>
    </location>
</feature>
<dbReference type="EMBL" id="CADCWA010000126">
    <property type="protein sequence ID" value="CAA9522402.1"/>
    <property type="molecule type" value="Genomic_DNA"/>
</dbReference>
<feature type="non-terminal residue" evidence="2">
    <location>
        <position position="1"/>
    </location>
</feature>
<accession>A0A6J4TG38</accession>
<evidence type="ECO:0000256" key="1">
    <source>
        <dbReference type="SAM" id="MobiDB-lite"/>
    </source>
</evidence>
<protein>
    <submittedName>
        <fullName evidence="2">Uncharacterized protein</fullName>
    </submittedName>
</protein>
<reference evidence="2" key="1">
    <citation type="submission" date="2020-02" db="EMBL/GenBank/DDBJ databases">
        <authorList>
            <person name="Meier V. D."/>
        </authorList>
    </citation>
    <scope>NUCLEOTIDE SEQUENCE</scope>
    <source>
        <strain evidence="2">AVDCRST_MAG31</strain>
    </source>
</reference>
<feature type="compositionally biased region" description="Basic and acidic residues" evidence="1">
    <location>
        <begin position="1"/>
        <end position="10"/>
    </location>
</feature>
<organism evidence="2">
    <name type="scientific">uncultured Sphingomonas sp</name>
    <dbReference type="NCBI Taxonomy" id="158754"/>
    <lineage>
        <taxon>Bacteria</taxon>
        <taxon>Pseudomonadati</taxon>
        <taxon>Pseudomonadota</taxon>
        <taxon>Alphaproteobacteria</taxon>
        <taxon>Sphingomonadales</taxon>
        <taxon>Sphingomonadaceae</taxon>
        <taxon>Sphingomonas</taxon>
        <taxon>environmental samples</taxon>
    </lineage>
</organism>